<evidence type="ECO:0000313" key="2">
    <source>
        <dbReference type="Proteomes" id="UP000828390"/>
    </source>
</evidence>
<dbReference type="AlphaFoldDB" id="A0A9D4JHU3"/>
<reference evidence="1" key="2">
    <citation type="submission" date="2020-11" db="EMBL/GenBank/DDBJ databases">
        <authorList>
            <person name="McCartney M.A."/>
            <person name="Auch B."/>
            <person name="Kono T."/>
            <person name="Mallez S."/>
            <person name="Becker A."/>
            <person name="Gohl D.M."/>
            <person name="Silverstein K.A.T."/>
            <person name="Koren S."/>
            <person name="Bechman K.B."/>
            <person name="Herman A."/>
            <person name="Abrahante J.E."/>
            <person name="Garbe J."/>
        </authorList>
    </citation>
    <scope>NUCLEOTIDE SEQUENCE</scope>
    <source>
        <strain evidence="1">Duluth1</strain>
        <tissue evidence="1">Whole animal</tissue>
    </source>
</reference>
<comment type="caution">
    <text evidence="1">The sequence shown here is derived from an EMBL/GenBank/DDBJ whole genome shotgun (WGS) entry which is preliminary data.</text>
</comment>
<dbReference type="EMBL" id="JAIWYP010000006">
    <property type="protein sequence ID" value="KAH3813141.1"/>
    <property type="molecule type" value="Genomic_DNA"/>
</dbReference>
<proteinExistence type="predicted"/>
<dbReference type="Proteomes" id="UP000828390">
    <property type="component" value="Unassembled WGS sequence"/>
</dbReference>
<gene>
    <name evidence="1" type="ORF">DPMN_141591</name>
</gene>
<accession>A0A9D4JHU3</accession>
<sequence>MKCTNCGKDGSEPQCAECHAKKEPDVYCKDIEGEKGTVELINAQCVICARQTNTFAVDRL</sequence>
<keyword evidence="2" id="KW-1185">Reference proteome</keyword>
<protein>
    <submittedName>
        <fullName evidence="1">Uncharacterized protein</fullName>
    </submittedName>
</protein>
<reference evidence="1" key="1">
    <citation type="journal article" date="2019" name="bioRxiv">
        <title>The Genome of the Zebra Mussel, Dreissena polymorpha: A Resource for Invasive Species Research.</title>
        <authorList>
            <person name="McCartney M.A."/>
            <person name="Auch B."/>
            <person name="Kono T."/>
            <person name="Mallez S."/>
            <person name="Zhang Y."/>
            <person name="Obille A."/>
            <person name="Becker A."/>
            <person name="Abrahante J.E."/>
            <person name="Garbe J."/>
            <person name="Badalamenti J.P."/>
            <person name="Herman A."/>
            <person name="Mangelson H."/>
            <person name="Liachko I."/>
            <person name="Sullivan S."/>
            <person name="Sone E.D."/>
            <person name="Koren S."/>
            <person name="Silverstein K.A.T."/>
            <person name="Beckman K.B."/>
            <person name="Gohl D.M."/>
        </authorList>
    </citation>
    <scope>NUCLEOTIDE SEQUENCE</scope>
    <source>
        <strain evidence="1">Duluth1</strain>
        <tissue evidence="1">Whole animal</tissue>
    </source>
</reference>
<organism evidence="1 2">
    <name type="scientific">Dreissena polymorpha</name>
    <name type="common">Zebra mussel</name>
    <name type="synonym">Mytilus polymorpha</name>
    <dbReference type="NCBI Taxonomy" id="45954"/>
    <lineage>
        <taxon>Eukaryota</taxon>
        <taxon>Metazoa</taxon>
        <taxon>Spiralia</taxon>
        <taxon>Lophotrochozoa</taxon>
        <taxon>Mollusca</taxon>
        <taxon>Bivalvia</taxon>
        <taxon>Autobranchia</taxon>
        <taxon>Heteroconchia</taxon>
        <taxon>Euheterodonta</taxon>
        <taxon>Imparidentia</taxon>
        <taxon>Neoheterodontei</taxon>
        <taxon>Myida</taxon>
        <taxon>Dreissenoidea</taxon>
        <taxon>Dreissenidae</taxon>
        <taxon>Dreissena</taxon>
    </lineage>
</organism>
<evidence type="ECO:0000313" key="1">
    <source>
        <dbReference type="EMBL" id="KAH3813141.1"/>
    </source>
</evidence>
<name>A0A9D4JHU3_DREPO</name>